<proteinExistence type="predicted"/>
<sequence length="141" mass="15485">SINNRYSSDLSIVRSEMACPDNINCHPTRNSHNNLHQSVAIVDTSQETVSGCSVPSQSILRSADKQGSEIHMDNNLNHSYNNLSRNCCKRKPANEDNTSIRLSSIDQLANNITTTPLALTIHETPNDKVSPINQVSSAPCR</sequence>
<feature type="non-terminal residue" evidence="1">
    <location>
        <position position="1"/>
    </location>
</feature>
<reference evidence="1" key="1">
    <citation type="submission" date="2014-12" db="EMBL/GenBank/DDBJ databases">
        <title>Insight into the proteome of Arion vulgaris.</title>
        <authorList>
            <person name="Aradska J."/>
            <person name="Bulat T."/>
            <person name="Smidak R."/>
            <person name="Sarate P."/>
            <person name="Gangsoo J."/>
            <person name="Sialana F."/>
            <person name="Bilban M."/>
            <person name="Lubec G."/>
        </authorList>
    </citation>
    <scope>NUCLEOTIDE SEQUENCE</scope>
    <source>
        <tissue evidence="1">Skin</tissue>
    </source>
</reference>
<accession>A0A0B6YD47</accession>
<evidence type="ECO:0000313" key="1">
    <source>
        <dbReference type="EMBL" id="CEK54089.1"/>
    </source>
</evidence>
<name>A0A0B6YD47_9EUPU</name>
<protein>
    <submittedName>
        <fullName evidence="1">Uncharacterized protein</fullName>
    </submittedName>
</protein>
<gene>
    <name evidence="1" type="primary">ORF21938</name>
</gene>
<organism evidence="1">
    <name type="scientific">Arion vulgaris</name>
    <dbReference type="NCBI Taxonomy" id="1028688"/>
    <lineage>
        <taxon>Eukaryota</taxon>
        <taxon>Metazoa</taxon>
        <taxon>Spiralia</taxon>
        <taxon>Lophotrochozoa</taxon>
        <taxon>Mollusca</taxon>
        <taxon>Gastropoda</taxon>
        <taxon>Heterobranchia</taxon>
        <taxon>Euthyneura</taxon>
        <taxon>Panpulmonata</taxon>
        <taxon>Eupulmonata</taxon>
        <taxon>Stylommatophora</taxon>
        <taxon>Helicina</taxon>
        <taxon>Arionoidea</taxon>
        <taxon>Arionidae</taxon>
        <taxon>Arion</taxon>
    </lineage>
</organism>
<dbReference type="AlphaFoldDB" id="A0A0B6YD47"/>
<dbReference type="EMBL" id="HACG01007224">
    <property type="protein sequence ID" value="CEK54089.1"/>
    <property type="molecule type" value="Transcribed_RNA"/>
</dbReference>
<feature type="non-terminal residue" evidence="1">
    <location>
        <position position="141"/>
    </location>
</feature>